<feature type="compositionally biased region" description="Polar residues" evidence="1">
    <location>
        <begin position="1"/>
        <end position="20"/>
    </location>
</feature>
<gene>
    <name evidence="2" type="ORF">HJG60_014668</name>
</gene>
<dbReference type="EMBL" id="JABVXQ010000001">
    <property type="protein sequence ID" value="KAF6131985.1"/>
    <property type="molecule type" value="Genomic_DNA"/>
</dbReference>
<dbReference type="Proteomes" id="UP000664940">
    <property type="component" value="Unassembled WGS sequence"/>
</dbReference>
<accession>A0A834BJG9</accession>
<protein>
    <submittedName>
        <fullName evidence="2">Pecanex 1</fullName>
    </submittedName>
</protein>
<comment type="caution">
    <text evidence="2">The sequence shown here is derived from an EMBL/GenBank/DDBJ whole genome shotgun (WGS) entry which is preliminary data.</text>
</comment>
<feature type="compositionally biased region" description="Polar residues" evidence="1">
    <location>
        <begin position="31"/>
        <end position="53"/>
    </location>
</feature>
<dbReference type="AlphaFoldDB" id="A0A834BJG9"/>
<feature type="region of interest" description="Disordered" evidence="1">
    <location>
        <begin position="1"/>
        <end position="85"/>
    </location>
</feature>
<name>A0A834BJG9_9CHIR</name>
<reference evidence="2 3" key="1">
    <citation type="journal article" date="2020" name="Nature">
        <title>Six reference-quality genomes reveal evolution of bat adaptations.</title>
        <authorList>
            <person name="Jebb D."/>
            <person name="Huang Z."/>
            <person name="Pippel M."/>
            <person name="Hughes G.M."/>
            <person name="Lavrichenko K."/>
            <person name="Devanna P."/>
            <person name="Winkler S."/>
            <person name="Jermiin L.S."/>
            <person name="Skirmuntt E.C."/>
            <person name="Katzourakis A."/>
            <person name="Burkitt-Gray L."/>
            <person name="Ray D.A."/>
            <person name="Sullivan K.A.M."/>
            <person name="Roscito J.G."/>
            <person name="Kirilenko B.M."/>
            <person name="Davalos L.M."/>
            <person name="Corthals A.P."/>
            <person name="Power M.L."/>
            <person name="Jones G."/>
            <person name="Ransome R.D."/>
            <person name="Dechmann D.K.N."/>
            <person name="Locatelli A.G."/>
            <person name="Puechmaille S.J."/>
            <person name="Fedrigo O."/>
            <person name="Jarvis E.D."/>
            <person name="Hiller M."/>
            <person name="Vernes S.C."/>
            <person name="Myers E.W."/>
            <person name="Teeling E.C."/>
        </authorList>
    </citation>
    <scope>NUCLEOTIDE SEQUENCE [LARGE SCALE GENOMIC DNA]</scope>
    <source>
        <strain evidence="2">Bat1K_MPI-CBG_1</strain>
    </source>
</reference>
<evidence type="ECO:0000256" key="1">
    <source>
        <dbReference type="SAM" id="MobiDB-lite"/>
    </source>
</evidence>
<organism evidence="2 3">
    <name type="scientific">Phyllostomus discolor</name>
    <name type="common">pale spear-nosed bat</name>
    <dbReference type="NCBI Taxonomy" id="89673"/>
    <lineage>
        <taxon>Eukaryota</taxon>
        <taxon>Metazoa</taxon>
        <taxon>Chordata</taxon>
        <taxon>Craniata</taxon>
        <taxon>Vertebrata</taxon>
        <taxon>Euteleostomi</taxon>
        <taxon>Mammalia</taxon>
        <taxon>Eutheria</taxon>
        <taxon>Laurasiatheria</taxon>
        <taxon>Chiroptera</taxon>
        <taxon>Yangochiroptera</taxon>
        <taxon>Phyllostomidae</taxon>
        <taxon>Phyllostominae</taxon>
        <taxon>Phyllostomus</taxon>
    </lineage>
</organism>
<evidence type="ECO:0000313" key="2">
    <source>
        <dbReference type="EMBL" id="KAF6131985.1"/>
    </source>
</evidence>
<proteinExistence type="predicted"/>
<evidence type="ECO:0000313" key="3">
    <source>
        <dbReference type="Proteomes" id="UP000664940"/>
    </source>
</evidence>
<sequence>MQQLPTILTAQCPQEAQETQARGPEQDSTRPSHLTLQHSAPATAPTLCSQAWSDSPRLGPQSPASRLTATAAGTPPSGCPPRGSCPVGALPPVRYRFETCHPPSSPACPW</sequence>